<dbReference type="STRING" id="237018.SAMN04489723_101235"/>
<keyword evidence="2 12" id="KW-0813">Transport</keyword>
<keyword evidence="10 12" id="KW-0472">Membrane</keyword>
<dbReference type="Pfam" id="PF13715">
    <property type="entry name" value="CarbopepD_reg_2"/>
    <property type="match status" value="1"/>
</dbReference>
<feature type="domain" description="TonB-dependent receptor plug" evidence="16">
    <location>
        <begin position="127"/>
        <end position="234"/>
    </location>
</feature>
<evidence type="ECO:0000256" key="13">
    <source>
        <dbReference type="RuleBase" id="RU003357"/>
    </source>
</evidence>
<keyword evidence="7" id="KW-0408">Iron</keyword>
<keyword evidence="9 13" id="KW-0798">TonB box</keyword>
<dbReference type="InterPro" id="IPR036942">
    <property type="entry name" value="Beta-barrel_TonB_sf"/>
</dbReference>
<evidence type="ECO:0000256" key="2">
    <source>
        <dbReference type="ARBA" id="ARBA00022448"/>
    </source>
</evidence>
<feature type="signal peptide" evidence="14">
    <location>
        <begin position="1"/>
        <end position="31"/>
    </location>
</feature>
<feature type="chain" id="PRO_5011526267" evidence="14">
    <location>
        <begin position="32"/>
        <end position="807"/>
    </location>
</feature>
<feature type="domain" description="TonB-dependent receptor-like beta-barrel" evidence="15">
    <location>
        <begin position="342"/>
        <end position="761"/>
    </location>
</feature>
<proteinExistence type="inferred from homology"/>
<dbReference type="PANTHER" id="PTHR32552:SF68">
    <property type="entry name" value="FERRICHROME OUTER MEMBRANE TRANSPORTER_PHAGE RECEPTOR"/>
    <property type="match status" value="1"/>
</dbReference>
<keyword evidence="8" id="KW-0406">Ion transport</keyword>
<evidence type="ECO:0000256" key="9">
    <source>
        <dbReference type="ARBA" id="ARBA00023077"/>
    </source>
</evidence>
<dbReference type="Gene3D" id="2.60.40.1120">
    <property type="entry name" value="Carboxypeptidase-like, regulatory domain"/>
    <property type="match status" value="1"/>
</dbReference>
<dbReference type="AlphaFoldDB" id="A0A1I0VL94"/>
<accession>A0A1I0VL94</accession>
<dbReference type="InterPro" id="IPR012910">
    <property type="entry name" value="Plug_dom"/>
</dbReference>
<evidence type="ECO:0000256" key="8">
    <source>
        <dbReference type="ARBA" id="ARBA00023065"/>
    </source>
</evidence>
<dbReference type="PANTHER" id="PTHR32552">
    <property type="entry name" value="FERRICHROME IRON RECEPTOR-RELATED"/>
    <property type="match status" value="1"/>
</dbReference>
<evidence type="ECO:0000313" key="17">
    <source>
        <dbReference type="EMBL" id="SFA76670.1"/>
    </source>
</evidence>
<keyword evidence="18" id="KW-1185">Reference proteome</keyword>
<sequence length="807" mass="90687">MFHSISRKGILHMKKVFLGLAFCLVAISSWAQQSLSGKVLDSKSGEALVGASVWAENQGKGGVTDENGLFTINKLQSGTVELRVSYIGYSTVKQTLEVPYSGELTIKLHATELMTEEFIVSATRASQSTPTTFQEISKEELAKRNLGQDIPLLLNFTPSVVTFSDAGAGIGYTGMRIRGSDQSRINVTVNGIPMNDAESHGVYWVNMPDFASSVDNLQIQRGVGTSTNGAATFGASLNFQTDTRNDDAYAQIDNSVGSFNSLKHTIKVGSGLLNNRFAVDARLSKITSDGYVDRASSDLSSYFVSAGYFGENHVLKLNVFSGKEKTYQSWYGLSESKLKDDRKFNYYTYDNETDNYQQDHYQLIYAGKIGSNWKTNAALHYTYGRGYYEQYREDDAFANYRLPNVTIGESIITNTDIIRRLWLDNDFYGGVASFNYISDDGRWDAVLGGGANRYDGRHFGEIVWARIAGDTEIRDKYYNNSAVKDDRNVYLKATRELTTGLSLYGDLQLRVIDYSFEGLNDDGRIVDGEEKYTFFNPKFGVSYENSGRTWYASYAVANREPKRSDFTDNQITEIPKPERLNNIEAGLRARSGSFTYNANFYLMDYKDQLIPTGQINNVGAYIRENVANSYRAGIELDATYQVSKSWILGANIALSQNRIKEFTEYVDDYSTAEFTQEAFTYTDTDIALSPNAVASAMIEFKPVKNLSLNWLSKYVGKQYLDNTSSDARSLDAFLTNDIRISYSVQPRFFKSLELNLLVNNIFNEMYEPNGYTFSYFVPGESQKELVTENYYYPMAGTNFMLGLSLKF</sequence>
<evidence type="ECO:0000256" key="10">
    <source>
        <dbReference type="ARBA" id="ARBA00023136"/>
    </source>
</evidence>
<evidence type="ECO:0000259" key="15">
    <source>
        <dbReference type="Pfam" id="PF00593"/>
    </source>
</evidence>
<evidence type="ECO:0000256" key="7">
    <source>
        <dbReference type="ARBA" id="ARBA00023004"/>
    </source>
</evidence>
<dbReference type="InterPro" id="IPR000531">
    <property type="entry name" value="Beta-barrel_TonB"/>
</dbReference>
<evidence type="ECO:0000256" key="3">
    <source>
        <dbReference type="ARBA" id="ARBA00022452"/>
    </source>
</evidence>
<keyword evidence="11 12" id="KW-0998">Cell outer membrane</keyword>
<dbReference type="SUPFAM" id="SSF56935">
    <property type="entry name" value="Porins"/>
    <property type="match status" value="1"/>
</dbReference>
<keyword evidence="6 14" id="KW-0732">Signal</keyword>
<evidence type="ECO:0000256" key="5">
    <source>
        <dbReference type="ARBA" id="ARBA00022692"/>
    </source>
</evidence>
<comment type="subcellular location">
    <subcellularLocation>
        <location evidence="1 12">Cell outer membrane</location>
        <topology evidence="1 12">Multi-pass membrane protein</topology>
    </subcellularLocation>
</comment>
<evidence type="ECO:0000313" key="18">
    <source>
        <dbReference type="Proteomes" id="UP000198790"/>
    </source>
</evidence>
<protein>
    <submittedName>
        <fullName evidence="17">Iron complex outermembrane recepter protein</fullName>
    </submittedName>
</protein>
<evidence type="ECO:0000256" key="6">
    <source>
        <dbReference type="ARBA" id="ARBA00022729"/>
    </source>
</evidence>
<evidence type="ECO:0000256" key="14">
    <source>
        <dbReference type="SAM" id="SignalP"/>
    </source>
</evidence>
<evidence type="ECO:0000256" key="12">
    <source>
        <dbReference type="PROSITE-ProRule" id="PRU01360"/>
    </source>
</evidence>
<evidence type="ECO:0000259" key="16">
    <source>
        <dbReference type="Pfam" id="PF07715"/>
    </source>
</evidence>
<dbReference type="GO" id="GO:0015344">
    <property type="term" value="F:siderophore uptake transmembrane transporter activity"/>
    <property type="evidence" value="ECO:0007669"/>
    <property type="project" value="TreeGrafter"/>
</dbReference>
<dbReference type="Gene3D" id="2.170.130.10">
    <property type="entry name" value="TonB-dependent receptor, plug domain"/>
    <property type="match status" value="1"/>
</dbReference>
<keyword evidence="5 12" id="KW-0812">Transmembrane</keyword>
<evidence type="ECO:0000256" key="11">
    <source>
        <dbReference type="ARBA" id="ARBA00023237"/>
    </source>
</evidence>
<dbReference type="InterPro" id="IPR008969">
    <property type="entry name" value="CarboxyPept-like_regulatory"/>
</dbReference>
<keyword evidence="4" id="KW-0410">Iron transport</keyword>
<reference evidence="17 18" key="1">
    <citation type="submission" date="2016-10" db="EMBL/GenBank/DDBJ databases">
        <authorList>
            <person name="de Groot N.N."/>
        </authorList>
    </citation>
    <scope>NUCLEOTIDE SEQUENCE [LARGE SCALE GENOMIC DNA]</scope>
    <source>
        <strain evidence="17 18">DSM 23399</strain>
    </source>
</reference>
<dbReference type="InterPro" id="IPR037066">
    <property type="entry name" value="Plug_dom_sf"/>
</dbReference>
<dbReference type="EMBL" id="FOKK01000001">
    <property type="protein sequence ID" value="SFA76670.1"/>
    <property type="molecule type" value="Genomic_DNA"/>
</dbReference>
<dbReference type="Pfam" id="PF07715">
    <property type="entry name" value="Plug"/>
    <property type="match status" value="1"/>
</dbReference>
<dbReference type="Gene3D" id="2.40.170.20">
    <property type="entry name" value="TonB-dependent receptor, beta-barrel domain"/>
    <property type="match status" value="1"/>
</dbReference>
<evidence type="ECO:0000256" key="4">
    <source>
        <dbReference type="ARBA" id="ARBA00022496"/>
    </source>
</evidence>
<dbReference type="GO" id="GO:0009279">
    <property type="term" value="C:cell outer membrane"/>
    <property type="evidence" value="ECO:0007669"/>
    <property type="project" value="UniProtKB-SubCell"/>
</dbReference>
<name>A0A1I0VL94_9BACT</name>
<dbReference type="SUPFAM" id="SSF49464">
    <property type="entry name" value="Carboxypeptidase regulatory domain-like"/>
    <property type="match status" value="1"/>
</dbReference>
<dbReference type="Proteomes" id="UP000198790">
    <property type="component" value="Unassembled WGS sequence"/>
</dbReference>
<dbReference type="InterPro" id="IPR039426">
    <property type="entry name" value="TonB-dep_rcpt-like"/>
</dbReference>
<evidence type="ECO:0000256" key="1">
    <source>
        <dbReference type="ARBA" id="ARBA00004571"/>
    </source>
</evidence>
<organism evidence="17 18">
    <name type="scientific">Algoriphagus aquimarinus</name>
    <dbReference type="NCBI Taxonomy" id="237018"/>
    <lineage>
        <taxon>Bacteria</taxon>
        <taxon>Pseudomonadati</taxon>
        <taxon>Bacteroidota</taxon>
        <taxon>Cytophagia</taxon>
        <taxon>Cytophagales</taxon>
        <taxon>Cyclobacteriaceae</taxon>
        <taxon>Algoriphagus</taxon>
    </lineage>
</organism>
<comment type="similarity">
    <text evidence="12 13">Belongs to the TonB-dependent receptor family.</text>
</comment>
<keyword evidence="3 12" id="KW-1134">Transmembrane beta strand</keyword>
<dbReference type="PROSITE" id="PS52016">
    <property type="entry name" value="TONB_DEPENDENT_REC_3"/>
    <property type="match status" value="1"/>
</dbReference>
<gene>
    <name evidence="17" type="ORF">SAMN04489723_101235</name>
</gene>
<dbReference type="Pfam" id="PF00593">
    <property type="entry name" value="TonB_dep_Rec_b-barrel"/>
    <property type="match status" value="1"/>
</dbReference>